<dbReference type="VEuPathDB" id="FungiDB:BTJ68_07170"/>
<feature type="region of interest" description="Disordered" evidence="1">
    <location>
        <begin position="831"/>
        <end position="1105"/>
    </location>
</feature>
<feature type="compositionally biased region" description="Low complexity" evidence="1">
    <location>
        <begin position="893"/>
        <end position="910"/>
    </location>
</feature>
<feature type="compositionally biased region" description="Polar residues" evidence="1">
    <location>
        <begin position="397"/>
        <end position="406"/>
    </location>
</feature>
<feature type="compositionally biased region" description="Gly residues" evidence="1">
    <location>
        <begin position="1131"/>
        <end position="1144"/>
    </location>
</feature>
<feature type="compositionally biased region" description="Basic residues" evidence="1">
    <location>
        <begin position="1154"/>
        <end position="1165"/>
    </location>
</feature>
<feature type="compositionally biased region" description="Basic and acidic residues" evidence="1">
    <location>
        <begin position="614"/>
        <end position="631"/>
    </location>
</feature>
<feature type="region of interest" description="Disordered" evidence="1">
    <location>
        <begin position="73"/>
        <end position="113"/>
    </location>
</feature>
<feature type="compositionally biased region" description="Basic and acidic residues" evidence="1">
    <location>
        <begin position="644"/>
        <end position="657"/>
    </location>
</feature>
<sequence length="1165" mass="124370">MADVQEASLDSIDTDATFESTDSGTEDRFHAQWQQEDTAHLQPSNLPIARVQRAWERRPLSPLSRRKLRVGKVWKRPLQAQNHAVTRPTPTTEDGSENDQRGTKRFKTRSSVNSPLKPVKKLCMDSDYGLAPRVAVWDGRPAGSPTRKIVTRSRFASGNKDEELLELDEDEAGEGNAQDEEESKIEFFDDQGAVLDEDSADGEAWEDEEVHDPTMMHLEDAVHHEEVSRDGQDGQRASQAETEHQKQADSPIEPSNQTEEITAEQRDNVQGAQQASEHAPKALTATHQAVDLPEGFVSPVRQRRKLRAGSFKKASGSRRETLPAQFAPPSESPVTTEMIRDAQMPEVENAVAPNSVPSSHAEAPTHAMPDPIDAPQHADAGSGAENEWEDVEDEAETMSSHHPQTSTHEEADDDHSTSFVLPVDSLGGAPASDLQTEGKEQDQPESESAQDLPPSPANTAGLPPPKLALRHSPRRKSTSPLKPSALAPRADQPHYVAFTPIKQSTLSVYKDVPDSRGQDEESTPPSNTSSVESSSSSLPDRALSAPAEEPSQMSPRRQSKPPRVSDDTALLQAFLNRAAERRSGRRVSATEQEALFHRRDSDVVKAALASPGKALDEMGTHEVLGELDSNRHSPKRTASTQSEATDKDVEMNDKPVDSHTAAEPVSSEGEAQHQELSEDPVEEAQLAASNTRSGSTSSASRRSDRSRRKPQALAQQATTGPSRITIRGPHQTNAGISESNKRTEAQELALATKNNTRKNKGGSVLPMQRLNKLAKAAAGEVGGVGDLNAETATEECEDAGTNGKAGKKGVRWAETLVSFYQGSGTLADLAQLSDAGAEERMPWERPALASDDEESDKGDAQGEGSGEVVIPAAPAPADTPSKPKGKTRKMRTSRTASAAGTTASGTASAAHADTEMKDSKSEETAPGPLQPQEETHPQPPAKPRTASQARRSRIATPAKSSTAPAQPPANVQQQQQQQQPPPSQPATEPVKRNAPPPRKRTMASRLPAPSSTSTTSSTAATVGSGKENLISSPPKKRTAAPSQQQQQTGAGIPSSKTFTPKLDFNDHKPATKFEQPTPALAAHSEGTSMPGLHSPARKTGARRAGTAGAGALFGVSSASSLRQQEGRNVAAGGGGSGVGGGQGEGEVPMGLRSPAKRRITRRTNV</sequence>
<feature type="compositionally biased region" description="Low complexity" evidence="1">
    <location>
        <begin position="523"/>
        <end position="537"/>
    </location>
</feature>
<feature type="compositionally biased region" description="Low complexity" evidence="1">
    <location>
        <begin position="968"/>
        <end position="978"/>
    </location>
</feature>
<evidence type="ECO:0000256" key="1">
    <source>
        <dbReference type="SAM" id="MobiDB-lite"/>
    </source>
</evidence>
<dbReference type="EMBL" id="QWIN01001912">
    <property type="protein sequence ID" value="RMY35100.1"/>
    <property type="molecule type" value="Genomic_DNA"/>
</dbReference>
<evidence type="ECO:0000313" key="3">
    <source>
        <dbReference type="Proteomes" id="UP000270230"/>
    </source>
</evidence>
<feature type="compositionally biased region" description="Low complexity" evidence="1">
    <location>
        <begin position="687"/>
        <end position="700"/>
    </location>
</feature>
<evidence type="ECO:0000313" key="2">
    <source>
        <dbReference type="EMBL" id="RMY35100.1"/>
    </source>
</evidence>
<feature type="compositionally biased region" description="Polar residues" evidence="1">
    <location>
        <begin position="713"/>
        <end position="722"/>
    </location>
</feature>
<comment type="caution">
    <text evidence="2">The sequence shown here is derived from an EMBL/GenBank/DDBJ whole genome shotgun (WGS) entry which is preliminary data.</text>
</comment>
<feature type="compositionally biased region" description="Polar residues" evidence="1">
    <location>
        <begin position="1040"/>
        <end position="1058"/>
    </location>
</feature>
<feature type="compositionally biased region" description="Acidic residues" evidence="1">
    <location>
        <begin position="163"/>
        <end position="183"/>
    </location>
</feature>
<name>A0A3M7B6I7_HORWE</name>
<feature type="region of interest" description="Disordered" evidence="1">
    <location>
        <begin position="1118"/>
        <end position="1165"/>
    </location>
</feature>
<feature type="compositionally biased region" description="Acidic residues" evidence="1">
    <location>
        <begin position="195"/>
        <end position="210"/>
    </location>
</feature>
<feature type="compositionally biased region" description="Basic residues" evidence="1">
    <location>
        <begin position="883"/>
        <end position="892"/>
    </location>
</feature>
<feature type="compositionally biased region" description="Low complexity" evidence="1">
    <location>
        <begin position="1007"/>
        <end position="1021"/>
    </location>
</feature>
<feature type="compositionally biased region" description="Acidic residues" evidence="1">
    <location>
        <begin position="386"/>
        <end position="396"/>
    </location>
</feature>
<feature type="compositionally biased region" description="Basic and acidic residues" evidence="1">
    <location>
        <begin position="211"/>
        <end position="233"/>
    </location>
</feature>
<feature type="region of interest" description="Disordered" evidence="1">
    <location>
        <begin position="137"/>
        <end position="743"/>
    </location>
</feature>
<reference evidence="2 3" key="1">
    <citation type="journal article" date="2018" name="BMC Genomics">
        <title>Genomic evidence for intraspecific hybridization in a clonal and extremely halotolerant yeast.</title>
        <authorList>
            <person name="Gostincar C."/>
            <person name="Stajich J.E."/>
            <person name="Zupancic J."/>
            <person name="Zalar P."/>
            <person name="Gunde-Cimerman N."/>
        </authorList>
    </citation>
    <scope>NUCLEOTIDE SEQUENCE [LARGE SCALE GENOMIC DNA]</scope>
    <source>
        <strain evidence="2 3">EXF-151</strain>
    </source>
</reference>
<organism evidence="2 3">
    <name type="scientific">Hortaea werneckii</name>
    <name type="common">Black yeast</name>
    <name type="synonym">Cladosporium werneckii</name>
    <dbReference type="NCBI Taxonomy" id="91943"/>
    <lineage>
        <taxon>Eukaryota</taxon>
        <taxon>Fungi</taxon>
        <taxon>Dikarya</taxon>
        <taxon>Ascomycota</taxon>
        <taxon>Pezizomycotina</taxon>
        <taxon>Dothideomycetes</taxon>
        <taxon>Dothideomycetidae</taxon>
        <taxon>Mycosphaerellales</taxon>
        <taxon>Teratosphaeriaceae</taxon>
        <taxon>Hortaea</taxon>
    </lineage>
</organism>
<feature type="region of interest" description="Disordered" evidence="1">
    <location>
        <begin position="1"/>
        <end position="29"/>
    </location>
</feature>
<gene>
    <name evidence="2" type="ORF">D0865_14001</name>
</gene>
<protein>
    <submittedName>
        <fullName evidence="2">Uncharacterized protein</fullName>
    </submittedName>
</protein>
<feature type="compositionally biased region" description="Polar residues" evidence="1">
    <location>
        <begin position="79"/>
        <end position="93"/>
    </location>
</feature>
<dbReference type="Proteomes" id="UP000270230">
    <property type="component" value="Unassembled WGS sequence"/>
</dbReference>
<dbReference type="AlphaFoldDB" id="A0A3M7B6I7"/>
<proteinExistence type="predicted"/>
<feature type="compositionally biased region" description="Basic and acidic residues" evidence="1">
    <location>
        <begin position="594"/>
        <end position="603"/>
    </location>
</feature>
<feature type="compositionally biased region" description="Basic and acidic residues" evidence="1">
    <location>
        <begin position="912"/>
        <end position="923"/>
    </location>
</feature>
<dbReference type="OrthoDB" id="4207369at2759"/>
<accession>A0A3M7B6I7</accession>
<feature type="compositionally biased region" description="Basic residues" evidence="1">
    <location>
        <begin position="468"/>
        <end position="477"/>
    </location>
</feature>